<dbReference type="InterPro" id="IPR004324">
    <property type="entry name" value="FBT"/>
</dbReference>
<dbReference type="EMBL" id="GL984352">
    <property type="protein sequence ID" value="EGR27579.1"/>
    <property type="molecule type" value="Genomic_DNA"/>
</dbReference>
<feature type="transmembrane region" description="Helical" evidence="7">
    <location>
        <begin position="95"/>
        <end position="114"/>
    </location>
</feature>
<dbReference type="eggNOG" id="ENOG502QPYM">
    <property type="taxonomic scope" value="Eukaryota"/>
</dbReference>
<evidence type="ECO:0000256" key="5">
    <source>
        <dbReference type="ARBA" id="ARBA00022989"/>
    </source>
</evidence>
<protein>
    <submittedName>
        <fullName evidence="8">Uncharacterized protein</fullName>
    </submittedName>
</protein>
<dbReference type="RefSeq" id="XP_004025031.1">
    <property type="nucleotide sequence ID" value="XM_004024982.1"/>
</dbReference>
<feature type="transmembrane region" description="Helical" evidence="7">
    <location>
        <begin position="120"/>
        <end position="143"/>
    </location>
</feature>
<dbReference type="CDD" id="cd17484">
    <property type="entry name" value="MFS_FBT"/>
    <property type="match status" value="1"/>
</dbReference>
<evidence type="ECO:0000256" key="3">
    <source>
        <dbReference type="ARBA" id="ARBA00022448"/>
    </source>
</evidence>
<dbReference type="NCBIfam" id="TIGR00788">
    <property type="entry name" value="fbt"/>
    <property type="match status" value="1"/>
</dbReference>
<evidence type="ECO:0000256" key="2">
    <source>
        <dbReference type="ARBA" id="ARBA00007015"/>
    </source>
</evidence>
<dbReference type="PANTHER" id="PTHR31585">
    <property type="entry name" value="FOLATE-BIOPTERIN TRANSPORTER 1, CHLOROPLASTIC"/>
    <property type="match status" value="1"/>
</dbReference>
<dbReference type="PANTHER" id="PTHR31585:SF0">
    <property type="entry name" value="FOLATE-BIOPTERIN TRANSPORTER 1, CHLOROPLASTIC"/>
    <property type="match status" value="1"/>
</dbReference>
<evidence type="ECO:0000313" key="9">
    <source>
        <dbReference type="Proteomes" id="UP000008983"/>
    </source>
</evidence>
<feature type="transmembrane region" description="Helical" evidence="7">
    <location>
        <begin position="287"/>
        <end position="305"/>
    </location>
</feature>
<dbReference type="OMA" id="MTGRLKW"/>
<keyword evidence="3" id="KW-0813">Transport</keyword>
<evidence type="ECO:0000256" key="6">
    <source>
        <dbReference type="ARBA" id="ARBA00023136"/>
    </source>
</evidence>
<name>G0R4L9_ICHMU</name>
<feature type="transmembrane region" description="Helical" evidence="7">
    <location>
        <begin position="420"/>
        <end position="441"/>
    </location>
</feature>
<dbReference type="Proteomes" id="UP000008983">
    <property type="component" value="Unassembled WGS sequence"/>
</dbReference>
<dbReference type="Pfam" id="PF03092">
    <property type="entry name" value="BT1"/>
    <property type="match status" value="1"/>
</dbReference>
<dbReference type="OrthoDB" id="754047at2759"/>
<accession>G0R4L9</accession>
<proteinExistence type="inferred from homology"/>
<feature type="transmembrane region" description="Helical" evidence="7">
    <location>
        <begin position="196"/>
        <end position="218"/>
    </location>
</feature>
<sequence>MLVKESKNNQKLPQFSQYYDQFTNTYKIIFLVAISQGVLSLSELGISFLYKDDFKLSPSQVSILQSLIGLPWILKPLWGVISDTFTIFGDRRKSYIVIFSLLSFFLWITLAFFVKNIYEGIFVLFLIQFSNAFNNVVAEALLVEISQEKSIKNQLNDIQQQAEASKNVSLFFGIKSFGVLISSFLGGYLLQFYDKHYIFAITGLFPLFLCIGTFSTFFTKDKEQVNENNKQKFKSKDQIITFISFIKKPFIYKPIIFIFLFMMTPTSNTTIFFFYTNKLHFQPSFMGQLKFVHAFANILALWGYNKYLKSIQFKKQFIFSTFLCVFLGLSQLLLVTRYNLKIGIPDKIFCLGDSIIIQIIGEINILPILILACRLCPKNIEGTMYAMLMSTINFGSLIAGQLGGLFTYYLRITETNFDNLWILVVIANVTTAMPLLFINMIDTDNLQEIQQQEQEENNGFLEENSDNLEENCEFQKGNNFQQEVQNKEIYNEEQILKEKLNQKDDKNYSYC</sequence>
<organism evidence="8 9">
    <name type="scientific">Ichthyophthirius multifiliis</name>
    <name type="common">White spot disease agent</name>
    <name type="synonym">Ich</name>
    <dbReference type="NCBI Taxonomy" id="5932"/>
    <lineage>
        <taxon>Eukaryota</taxon>
        <taxon>Sar</taxon>
        <taxon>Alveolata</taxon>
        <taxon>Ciliophora</taxon>
        <taxon>Intramacronucleata</taxon>
        <taxon>Oligohymenophorea</taxon>
        <taxon>Hymenostomatida</taxon>
        <taxon>Ophryoglenina</taxon>
        <taxon>Ichthyophthirius</taxon>
    </lineage>
</organism>
<feature type="transmembrane region" description="Helical" evidence="7">
    <location>
        <begin position="385"/>
        <end position="408"/>
    </location>
</feature>
<dbReference type="STRING" id="857967.G0R4L9"/>
<keyword evidence="4 7" id="KW-0812">Transmembrane</keyword>
<feature type="transmembrane region" description="Helical" evidence="7">
    <location>
        <begin position="168"/>
        <end position="190"/>
    </location>
</feature>
<dbReference type="InParanoid" id="G0R4L9"/>
<feature type="transmembrane region" description="Helical" evidence="7">
    <location>
        <begin position="317"/>
        <end position="335"/>
    </location>
</feature>
<keyword evidence="6 7" id="KW-0472">Membrane</keyword>
<dbReference type="InterPro" id="IPR039309">
    <property type="entry name" value="BT1"/>
</dbReference>
<evidence type="ECO:0000256" key="1">
    <source>
        <dbReference type="ARBA" id="ARBA00004141"/>
    </source>
</evidence>
<dbReference type="GeneID" id="14903653"/>
<keyword evidence="9" id="KW-1185">Reference proteome</keyword>
<feature type="transmembrane region" description="Helical" evidence="7">
    <location>
        <begin position="28"/>
        <end position="50"/>
    </location>
</feature>
<feature type="transmembrane region" description="Helical" evidence="7">
    <location>
        <begin position="56"/>
        <end position="74"/>
    </location>
</feature>
<reference evidence="8 9" key="1">
    <citation type="submission" date="2011-07" db="EMBL/GenBank/DDBJ databases">
        <authorList>
            <person name="Coyne R."/>
            <person name="Brami D."/>
            <person name="Johnson J."/>
            <person name="Hostetler J."/>
            <person name="Hannick L."/>
            <person name="Clark T."/>
            <person name="Cassidy-Hanley D."/>
            <person name="Inman J."/>
        </authorList>
    </citation>
    <scope>NUCLEOTIDE SEQUENCE [LARGE SCALE GENOMIC DNA]</scope>
    <source>
        <strain evidence="8 9">G5</strain>
    </source>
</reference>
<dbReference type="Gene3D" id="1.20.1250.20">
    <property type="entry name" value="MFS general substrate transporter like domains"/>
    <property type="match status" value="1"/>
</dbReference>
<evidence type="ECO:0000313" key="8">
    <source>
        <dbReference type="EMBL" id="EGR27579.1"/>
    </source>
</evidence>
<gene>
    <name evidence="8" type="ORF">IMG5_193790</name>
</gene>
<comment type="similarity">
    <text evidence="2">Belongs to the major facilitator superfamily. Folate-biopterin transporter (TC 2.A.71) family.</text>
</comment>
<dbReference type="GO" id="GO:0016020">
    <property type="term" value="C:membrane"/>
    <property type="evidence" value="ECO:0007669"/>
    <property type="project" value="UniProtKB-SubCell"/>
</dbReference>
<comment type="subcellular location">
    <subcellularLocation>
        <location evidence="1">Membrane</location>
        <topology evidence="1">Multi-pass membrane protein</topology>
    </subcellularLocation>
</comment>
<keyword evidence="5 7" id="KW-1133">Transmembrane helix</keyword>
<dbReference type="InterPro" id="IPR036259">
    <property type="entry name" value="MFS_trans_sf"/>
</dbReference>
<evidence type="ECO:0000256" key="7">
    <source>
        <dbReference type="SAM" id="Phobius"/>
    </source>
</evidence>
<dbReference type="AlphaFoldDB" id="G0R4L9"/>
<dbReference type="SUPFAM" id="SSF103473">
    <property type="entry name" value="MFS general substrate transporter"/>
    <property type="match status" value="1"/>
</dbReference>
<evidence type="ECO:0000256" key="4">
    <source>
        <dbReference type="ARBA" id="ARBA00022692"/>
    </source>
</evidence>
<feature type="transmembrane region" description="Helical" evidence="7">
    <location>
        <begin position="355"/>
        <end position="373"/>
    </location>
</feature>